<accession>A0A2G5I3E6</accession>
<evidence type="ECO:0000313" key="3">
    <source>
        <dbReference type="EMBL" id="WPB00070.1"/>
    </source>
</evidence>
<sequence length="313" mass="35769">MPHKHKRKRENDKDHFDLPPTKLARPLASYEKVEKKHHKAKRGTPKPQPKRQSNAAITYKGDDTPRAFARMMHLQQTGKRQRSGLDDGVKKPKRSTNKSTITATNAEATDQAEQKEVEETAAKLKIQPGERLADFAARVNQALPLSGISQNRKKVEGAKERQTKTEKRLHRMYAEWRETDRKRKEAEEEFLEEQEEKDEELATSLGGQAIHLSSEGRKAKNKRMLTEAADKDEDPWAVLKEKREKPKGLHDVVQAPPELKPVREKFKVRNGAKVEVENVPGKSGSLKRREELGQARKDVIERYRAMMKGKGGL</sequence>
<dbReference type="AlphaFoldDB" id="A0A2G5I3E6"/>
<reference evidence="2 4" key="1">
    <citation type="submission" date="2015-10" db="EMBL/GenBank/DDBJ databases">
        <title>The cercosporin biosynthetic gene cluster was horizontally transferred to several fungal lineages and shown to be expanded in Cercospora beticola based on microsynteny with recipient genomes.</title>
        <authorList>
            <person name="De Jonge R."/>
            <person name="Ebert M.K."/>
            <person name="Suttle J.C."/>
            <person name="Jurick Ii W.M."/>
            <person name="Secor G.A."/>
            <person name="Thomma B.P."/>
            <person name="Van De Peer Y."/>
            <person name="Bolton M.D."/>
        </authorList>
    </citation>
    <scope>NUCLEOTIDE SEQUENCE [LARGE SCALE GENOMIC DNA]</scope>
    <source>
        <strain evidence="2 4">09-40</strain>
    </source>
</reference>
<feature type="region of interest" description="Disordered" evidence="1">
    <location>
        <begin position="148"/>
        <end position="266"/>
    </location>
</feature>
<feature type="compositionally biased region" description="Polar residues" evidence="1">
    <location>
        <begin position="97"/>
        <end position="108"/>
    </location>
</feature>
<evidence type="ECO:0000313" key="4">
    <source>
        <dbReference type="Proteomes" id="UP000230605"/>
    </source>
</evidence>
<feature type="compositionally biased region" description="Acidic residues" evidence="1">
    <location>
        <begin position="187"/>
        <end position="201"/>
    </location>
</feature>
<name>A0A2G5I3E6_CERBT</name>
<gene>
    <name evidence="2" type="ORF">CB0940_02917</name>
    <name evidence="3" type="ORF">RHO25_004689</name>
</gene>
<reference evidence="3 5" key="2">
    <citation type="submission" date="2023-09" db="EMBL/GenBank/DDBJ databases">
        <title>Complete-Gapless Cercospora beticola genome.</title>
        <authorList>
            <person name="Wyatt N.A."/>
            <person name="Spanner R.E."/>
            <person name="Bolton M.D."/>
        </authorList>
    </citation>
    <scope>NUCLEOTIDE SEQUENCE [LARGE SCALE GENOMIC DNA]</scope>
    <source>
        <strain evidence="3">Cb09-40</strain>
    </source>
</reference>
<organism evidence="2 4">
    <name type="scientific">Cercospora beticola</name>
    <name type="common">Sugarbeet leaf spot fungus</name>
    <dbReference type="NCBI Taxonomy" id="122368"/>
    <lineage>
        <taxon>Eukaryota</taxon>
        <taxon>Fungi</taxon>
        <taxon>Dikarya</taxon>
        <taxon>Ascomycota</taxon>
        <taxon>Pezizomycotina</taxon>
        <taxon>Dothideomycetes</taxon>
        <taxon>Dothideomycetidae</taxon>
        <taxon>Mycosphaerellales</taxon>
        <taxon>Mycosphaerellaceae</taxon>
        <taxon>Cercospora</taxon>
    </lineage>
</organism>
<dbReference type="EMBL" id="LKMD01000101">
    <property type="protein sequence ID" value="PIA99336.1"/>
    <property type="molecule type" value="Genomic_DNA"/>
</dbReference>
<protein>
    <submittedName>
        <fullName evidence="2">Uncharacterized protein</fullName>
    </submittedName>
</protein>
<feature type="compositionally biased region" description="Basic residues" evidence="1">
    <location>
        <begin position="35"/>
        <end position="44"/>
    </location>
</feature>
<evidence type="ECO:0000313" key="2">
    <source>
        <dbReference type="EMBL" id="PIA99336.1"/>
    </source>
</evidence>
<feature type="region of interest" description="Disordered" evidence="1">
    <location>
        <begin position="1"/>
        <end position="116"/>
    </location>
</feature>
<dbReference type="Proteomes" id="UP001302367">
    <property type="component" value="Chromosome 3"/>
</dbReference>
<feature type="compositionally biased region" description="Basic and acidic residues" evidence="1">
    <location>
        <begin position="239"/>
        <end position="250"/>
    </location>
</feature>
<keyword evidence="5" id="KW-1185">Reference proteome</keyword>
<feature type="compositionally biased region" description="Basic and acidic residues" evidence="1">
    <location>
        <begin position="214"/>
        <end position="229"/>
    </location>
</feature>
<dbReference type="PANTHER" id="PTHR40644:SF1">
    <property type="entry name" value="UPF0653 PROTEIN C607.02C"/>
    <property type="match status" value="1"/>
</dbReference>
<evidence type="ECO:0000256" key="1">
    <source>
        <dbReference type="SAM" id="MobiDB-lite"/>
    </source>
</evidence>
<dbReference type="EMBL" id="CP134186">
    <property type="protein sequence ID" value="WPB00070.1"/>
    <property type="molecule type" value="Genomic_DNA"/>
</dbReference>
<dbReference type="OrthoDB" id="5876637at2759"/>
<evidence type="ECO:0000313" key="5">
    <source>
        <dbReference type="Proteomes" id="UP001302367"/>
    </source>
</evidence>
<proteinExistence type="predicted"/>
<feature type="compositionally biased region" description="Basic and acidic residues" evidence="1">
    <location>
        <begin position="153"/>
        <end position="186"/>
    </location>
</feature>
<dbReference type="PANTHER" id="PTHR40644">
    <property type="entry name" value="UPF0653 PROTEIN C607.02C"/>
    <property type="match status" value="1"/>
</dbReference>
<dbReference type="Proteomes" id="UP000230605">
    <property type="component" value="Chromosome 3"/>
</dbReference>